<feature type="transmembrane region" description="Helical" evidence="8">
    <location>
        <begin position="165"/>
        <end position="188"/>
    </location>
</feature>
<name>A0A6M0RT75_9CYAN</name>
<dbReference type="PANTHER" id="PTHR43057:SF1">
    <property type="entry name" value="ARSENICAL-RESISTANCE PROTEIN 3"/>
    <property type="match status" value="1"/>
</dbReference>
<evidence type="ECO:0000313" key="10">
    <source>
        <dbReference type="Proteomes" id="UP000481033"/>
    </source>
</evidence>
<dbReference type="PANTHER" id="PTHR43057">
    <property type="entry name" value="ARSENITE EFFLUX TRANSPORTER"/>
    <property type="match status" value="1"/>
</dbReference>
<protein>
    <submittedName>
        <fullName evidence="9">Arsenic resistance protein</fullName>
    </submittedName>
</protein>
<dbReference type="InterPro" id="IPR004706">
    <property type="entry name" value="Arsenical-R_Acr3"/>
</dbReference>
<evidence type="ECO:0000256" key="5">
    <source>
        <dbReference type="ARBA" id="ARBA00022692"/>
    </source>
</evidence>
<keyword evidence="4" id="KW-1003">Cell membrane</keyword>
<evidence type="ECO:0000256" key="8">
    <source>
        <dbReference type="SAM" id="Phobius"/>
    </source>
</evidence>
<sequence>MWKVLGFIQKNLVWSVPVFMIAGLIFGAVANPTSLKALIIPLTFLMVYPMMINLQVQKVLSGGDYKVQLLTQLINFAVIPFFAFGMGKLFFADQPLVALGLLLASLLPTSGMTISWTGFAKGNISAAIKMTVIGLILGSVATPFYAKWLMGAVVEIPLASIFKQIVIIVFLPMVLGFVTRITLIQIVGADKYQKNLKKKFPAFSTLGVLGIVFVAMALKAKDIIANPLVLLSFLIPLAILYVGNFLFSTLIGKFFFKRGDAIALVYGTVMRNLSIALAIAMTAFGNEQGSEIALIIAMAYIIQVQAAAWYVRFSDRIFGPVPDAQPPMQQSA</sequence>
<evidence type="ECO:0000256" key="2">
    <source>
        <dbReference type="ARBA" id="ARBA00010110"/>
    </source>
</evidence>
<feature type="transmembrane region" description="Helical" evidence="8">
    <location>
        <begin position="200"/>
        <end position="218"/>
    </location>
</feature>
<dbReference type="EMBL" id="QXHD01000004">
    <property type="protein sequence ID" value="NEZ59366.1"/>
    <property type="molecule type" value="Genomic_DNA"/>
</dbReference>
<gene>
    <name evidence="9" type="ORF">DXZ20_27720</name>
</gene>
<dbReference type="InterPro" id="IPR038770">
    <property type="entry name" value="Na+/solute_symporter_sf"/>
</dbReference>
<reference evidence="9 10" key="1">
    <citation type="journal article" date="2020" name="Microb. Ecol.">
        <title>Ecogenomics of the Marine Benthic Filamentous Cyanobacterium Adonisia.</title>
        <authorList>
            <person name="Walter J.M."/>
            <person name="Coutinho F.H."/>
            <person name="Leomil L."/>
            <person name="Hargreaves P.I."/>
            <person name="Campeao M.E."/>
            <person name="Vieira V.V."/>
            <person name="Silva B.S."/>
            <person name="Fistarol G.O."/>
            <person name="Salomon P.S."/>
            <person name="Sawabe T."/>
            <person name="Mino S."/>
            <person name="Hosokawa M."/>
            <person name="Miyashita H."/>
            <person name="Maruyama F."/>
            <person name="van Verk M.C."/>
            <person name="Dutilh B.E."/>
            <person name="Thompson C.C."/>
            <person name="Thompson F.L."/>
        </authorList>
    </citation>
    <scope>NUCLEOTIDE SEQUENCE [LARGE SCALE GENOMIC DNA]</scope>
    <source>
        <strain evidence="9 10">CCMR0081</strain>
    </source>
</reference>
<dbReference type="GO" id="GO:0015105">
    <property type="term" value="F:arsenite transmembrane transporter activity"/>
    <property type="evidence" value="ECO:0007669"/>
    <property type="project" value="TreeGrafter"/>
</dbReference>
<dbReference type="Pfam" id="PF01758">
    <property type="entry name" value="SBF"/>
    <property type="match status" value="1"/>
</dbReference>
<evidence type="ECO:0000256" key="4">
    <source>
        <dbReference type="ARBA" id="ARBA00022475"/>
    </source>
</evidence>
<comment type="similarity">
    <text evidence="2">Belongs to the arsenical resistance-3 (ACR3) (TC 2.A.59) family.</text>
</comment>
<comment type="subcellular location">
    <subcellularLocation>
        <location evidence="1">Cell membrane</location>
        <topology evidence="1">Multi-pass membrane protein</topology>
    </subcellularLocation>
</comment>
<feature type="transmembrane region" description="Helical" evidence="8">
    <location>
        <begin position="230"/>
        <end position="251"/>
    </location>
</feature>
<feature type="transmembrane region" description="Helical" evidence="8">
    <location>
        <begin position="73"/>
        <end position="91"/>
    </location>
</feature>
<dbReference type="GO" id="GO:0005886">
    <property type="term" value="C:plasma membrane"/>
    <property type="evidence" value="ECO:0007669"/>
    <property type="project" value="UniProtKB-SubCell"/>
</dbReference>
<evidence type="ECO:0000256" key="1">
    <source>
        <dbReference type="ARBA" id="ARBA00004651"/>
    </source>
</evidence>
<keyword evidence="3" id="KW-0813">Transport</keyword>
<keyword evidence="5 8" id="KW-0812">Transmembrane</keyword>
<feature type="transmembrane region" description="Helical" evidence="8">
    <location>
        <begin position="292"/>
        <end position="311"/>
    </location>
</feature>
<evidence type="ECO:0000256" key="6">
    <source>
        <dbReference type="ARBA" id="ARBA00022989"/>
    </source>
</evidence>
<feature type="transmembrane region" description="Helical" evidence="8">
    <location>
        <begin position="12"/>
        <end position="29"/>
    </location>
</feature>
<feature type="transmembrane region" description="Helical" evidence="8">
    <location>
        <begin position="35"/>
        <end position="52"/>
    </location>
</feature>
<dbReference type="GO" id="GO:0015297">
    <property type="term" value="F:antiporter activity"/>
    <property type="evidence" value="ECO:0007669"/>
    <property type="project" value="InterPro"/>
</dbReference>
<dbReference type="Gene3D" id="1.20.1530.20">
    <property type="match status" value="1"/>
</dbReference>
<evidence type="ECO:0000256" key="3">
    <source>
        <dbReference type="ARBA" id="ARBA00022448"/>
    </source>
</evidence>
<comment type="caution">
    <text evidence="9">The sequence shown here is derived from an EMBL/GenBank/DDBJ whole genome shotgun (WGS) entry which is preliminary data.</text>
</comment>
<organism evidence="9 10">
    <name type="scientific">Adonisia turfae CCMR0081</name>
    <dbReference type="NCBI Taxonomy" id="2292702"/>
    <lineage>
        <taxon>Bacteria</taxon>
        <taxon>Bacillati</taxon>
        <taxon>Cyanobacteriota</taxon>
        <taxon>Adonisia</taxon>
        <taxon>Adonisia turfae</taxon>
    </lineage>
</organism>
<keyword evidence="6 8" id="KW-1133">Transmembrane helix</keyword>
<accession>A0A6M0RT75</accession>
<dbReference type="AlphaFoldDB" id="A0A6M0RT75"/>
<feature type="transmembrane region" description="Helical" evidence="8">
    <location>
        <begin position="263"/>
        <end position="286"/>
    </location>
</feature>
<dbReference type="GO" id="GO:0015104">
    <property type="term" value="F:antimonite transmembrane transporter activity"/>
    <property type="evidence" value="ECO:0007669"/>
    <property type="project" value="TreeGrafter"/>
</dbReference>
<keyword evidence="10" id="KW-1185">Reference proteome</keyword>
<feature type="transmembrane region" description="Helical" evidence="8">
    <location>
        <begin position="126"/>
        <end position="145"/>
    </location>
</feature>
<evidence type="ECO:0000313" key="9">
    <source>
        <dbReference type="EMBL" id="NEZ59366.1"/>
    </source>
</evidence>
<dbReference type="Proteomes" id="UP000481033">
    <property type="component" value="Unassembled WGS sequence"/>
</dbReference>
<keyword evidence="7 8" id="KW-0472">Membrane</keyword>
<proteinExistence type="inferred from homology"/>
<evidence type="ECO:0000256" key="7">
    <source>
        <dbReference type="ARBA" id="ARBA00023136"/>
    </source>
</evidence>
<feature type="transmembrane region" description="Helical" evidence="8">
    <location>
        <begin position="97"/>
        <end position="119"/>
    </location>
</feature>
<dbReference type="RefSeq" id="WP_163659280.1">
    <property type="nucleotide sequence ID" value="NZ_QXHD01000004.1"/>
</dbReference>
<dbReference type="InterPro" id="IPR002657">
    <property type="entry name" value="BilAc:Na_symport/Acr3"/>
</dbReference>